<dbReference type="PANTHER" id="PTHR13900">
    <property type="entry name" value="TRANSCRIPTION INITIATION FACTOR TFIID"/>
    <property type="match status" value="1"/>
</dbReference>
<dbReference type="GO" id="GO:0051123">
    <property type="term" value="P:RNA polymerase II preinitiation complex assembly"/>
    <property type="evidence" value="ECO:0007669"/>
    <property type="project" value="TreeGrafter"/>
</dbReference>
<dbReference type="AlphaFoldDB" id="A0A9W7XFB9"/>
<dbReference type="GO" id="GO:0005669">
    <property type="term" value="C:transcription factor TFIID complex"/>
    <property type="evidence" value="ECO:0007669"/>
    <property type="project" value="InterPro"/>
</dbReference>
<dbReference type="GO" id="GO:0016251">
    <property type="term" value="F:RNA polymerase II general transcription initiation factor activity"/>
    <property type="evidence" value="ECO:0007669"/>
    <property type="project" value="InterPro"/>
</dbReference>
<protein>
    <recommendedName>
        <fullName evidence="3">Transcription initiation factor TFIID subunit 1 histone acetyltransferase domain-containing protein</fullName>
    </recommendedName>
</protein>
<name>A0A9W7XFB9_9FUNG</name>
<dbReference type="InterPro" id="IPR022591">
    <property type="entry name" value="TAF1_HAT_dom"/>
</dbReference>
<evidence type="ECO:0000256" key="1">
    <source>
        <dbReference type="ARBA" id="ARBA00004123"/>
    </source>
</evidence>
<gene>
    <name evidence="4" type="ORF">LPJ64_006424</name>
</gene>
<comment type="subcellular location">
    <subcellularLocation>
        <location evidence="1">Nucleus</location>
    </subcellularLocation>
</comment>
<evidence type="ECO:0000256" key="2">
    <source>
        <dbReference type="ARBA" id="ARBA00023242"/>
    </source>
</evidence>
<dbReference type="EMBL" id="JANBOH010000820">
    <property type="protein sequence ID" value="KAJ1641621.1"/>
    <property type="molecule type" value="Genomic_DNA"/>
</dbReference>
<dbReference type="GO" id="GO:0017025">
    <property type="term" value="F:TBP-class protein binding"/>
    <property type="evidence" value="ECO:0007669"/>
    <property type="project" value="InterPro"/>
</dbReference>
<feature type="non-terminal residue" evidence="4">
    <location>
        <position position="136"/>
    </location>
</feature>
<accession>A0A9W7XFB9</accession>
<dbReference type="InterPro" id="IPR040240">
    <property type="entry name" value="TAF1"/>
</dbReference>
<dbReference type="GO" id="GO:0004402">
    <property type="term" value="F:histone acetyltransferase activity"/>
    <property type="evidence" value="ECO:0007669"/>
    <property type="project" value="InterPro"/>
</dbReference>
<evidence type="ECO:0000313" key="4">
    <source>
        <dbReference type="EMBL" id="KAJ1641621.1"/>
    </source>
</evidence>
<dbReference type="Pfam" id="PF12157">
    <property type="entry name" value="DUF3591"/>
    <property type="match status" value="1"/>
</dbReference>
<dbReference type="Proteomes" id="UP001145021">
    <property type="component" value="Unassembled WGS sequence"/>
</dbReference>
<evidence type="ECO:0000313" key="5">
    <source>
        <dbReference type="Proteomes" id="UP001145021"/>
    </source>
</evidence>
<comment type="caution">
    <text evidence="4">The sequence shown here is derived from an EMBL/GenBank/DDBJ whole genome shotgun (WGS) entry which is preliminary data.</text>
</comment>
<proteinExistence type="predicted"/>
<keyword evidence="5" id="KW-1185">Reference proteome</keyword>
<feature type="non-terminal residue" evidence="4">
    <location>
        <position position="1"/>
    </location>
</feature>
<keyword evidence="2" id="KW-0539">Nucleus</keyword>
<evidence type="ECO:0000259" key="3">
    <source>
        <dbReference type="Pfam" id="PF12157"/>
    </source>
</evidence>
<feature type="domain" description="Transcription initiation factor TFIID subunit 1 histone acetyltransferase" evidence="3">
    <location>
        <begin position="52"/>
        <end position="131"/>
    </location>
</feature>
<reference evidence="4" key="1">
    <citation type="submission" date="2022-07" db="EMBL/GenBank/DDBJ databases">
        <title>Phylogenomic reconstructions and comparative analyses of Kickxellomycotina fungi.</title>
        <authorList>
            <person name="Reynolds N.K."/>
            <person name="Stajich J.E."/>
            <person name="Barry K."/>
            <person name="Grigoriev I.V."/>
            <person name="Crous P."/>
            <person name="Smith M.E."/>
        </authorList>
    </citation>
    <scope>NUCLEOTIDE SEQUENCE</scope>
    <source>
        <strain evidence="4">NBRC 105413</strain>
    </source>
</reference>
<dbReference type="PANTHER" id="PTHR13900:SF0">
    <property type="entry name" value="TRANSCRIPTION INITIATION FACTOR TFIID SUBUNIT 1"/>
    <property type="match status" value="1"/>
</dbReference>
<organism evidence="4 5">
    <name type="scientific">Coemansia asiatica</name>
    <dbReference type="NCBI Taxonomy" id="1052880"/>
    <lineage>
        <taxon>Eukaryota</taxon>
        <taxon>Fungi</taxon>
        <taxon>Fungi incertae sedis</taxon>
        <taxon>Zoopagomycota</taxon>
        <taxon>Kickxellomycotina</taxon>
        <taxon>Kickxellomycetes</taxon>
        <taxon>Kickxellales</taxon>
        <taxon>Kickxellaceae</taxon>
        <taxon>Coemansia</taxon>
    </lineage>
</organism>
<sequence>IIWDSDTPFQNYPQLQINLNDTHMLFEDANSIKESNAREAERQRLLEGVDRFNLSNDHSYEALQGGQTHRVRQTFGQLIVAHSLPSLRLQPPYFKMRHIRQELRSWHRPCLKVLVGTSIQFGRVRSAKKRKQKHSI</sequence>